<comment type="caution">
    <text evidence="3">The sequence shown here is derived from an EMBL/GenBank/DDBJ whole genome shotgun (WGS) entry which is preliminary data.</text>
</comment>
<dbReference type="InterPro" id="IPR012334">
    <property type="entry name" value="Pectin_lyas_fold"/>
</dbReference>
<feature type="compositionally biased region" description="Basic and acidic residues" evidence="1">
    <location>
        <begin position="12"/>
        <end position="27"/>
    </location>
</feature>
<evidence type="ECO:0000313" key="4">
    <source>
        <dbReference type="Proteomes" id="UP000247609"/>
    </source>
</evidence>
<dbReference type="EMBL" id="NOXG01000011">
    <property type="protein sequence ID" value="PYD75270.1"/>
    <property type="molecule type" value="Genomic_DNA"/>
</dbReference>
<dbReference type="InterPro" id="IPR011050">
    <property type="entry name" value="Pectin_lyase_fold/virulence"/>
</dbReference>
<accession>A0A318Q955</accession>
<evidence type="ECO:0000256" key="1">
    <source>
        <dbReference type="SAM" id="MobiDB-lite"/>
    </source>
</evidence>
<protein>
    <recommendedName>
        <fullName evidence="2">Rhamnogalacturonase A/B/Epimerase-like pectate lyase domain-containing protein</fullName>
    </recommendedName>
</protein>
<dbReference type="Gene3D" id="2.160.20.10">
    <property type="entry name" value="Single-stranded right-handed beta-helix, Pectin lyase-like"/>
    <property type="match status" value="1"/>
</dbReference>
<dbReference type="Proteomes" id="UP000247609">
    <property type="component" value="Unassembled WGS sequence"/>
</dbReference>
<organism evidence="3 4">
    <name type="scientific">Novacetimonas pomaceti</name>
    <dbReference type="NCBI Taxonomy" id="2021998"/>
    <lineage>
        <taxon>Bacteria</taxon>
        <taxon>Pseudomonadati</taxon>
        <taxon>Pseudomonadota</taxon>
        <taxon>Alphaproteobacteria</taxon>
        <taxon>Acetobacterales</taxon>
        <taxon>Acetobacteraceae</taxon>
        <taxon>Novacetimonas</taxon>
    </lineage>
</organism>
<sequence>MGQARSGTGRRSRGDPGAKQEEPAGGHREMKKIAFLCAVLLAPMAAQAQSMPGRKSYAQTGDPAHIVPSAGTTDGVAASLVQYTPAWTGAVGRPMSARLTDSLNVKDFGAACNGTVTSDDTNAFNAAMKAAAASNKHVSIPGVTCYITSTVTIPAGVTVSGAGMGSTIIQAGSAGKFVFGAGAYAGIQDLTITQYGTNPSCRIDAATNTPFGASIRDVHIINPVCGIDLSGNSQIVDRARIEGVSRIGLRIGHATTLAATVDPRVTNTTIASARGATGMRIEDAGGLYLVNNDVLYGAYGTVFDPGKNQQITWVFASNTVLSDTATVDGLKIDTADATAQVKGLNFEGSWSSSNGNMGVNIKNTAGGSIQNIAFSGMRFYGNRANTIDVTGMSHFRIFNSEFCGGGPTGTDLYINTGVTHVIVANNDFTGTCGNEASGSPAGIVFVSRNNNVVVQGNDFAGLTTAINLGSNRTIPSSSITGNLK</sequence>
<dbReference type="SUPFAM" id="SSF51126">
    <property type="entry name" value="Pectin lyase-like"/>
    <property type="match status" value="2"/>
</dbReference>
<dbReference type="InterPro" id="IPR006626">
    <property type="entry name" value="PbH1"/>
</dbReference>
<feature type="region of interest" description="Disordered" evidence="1">
    <location>
        <begin position="1"/>
        <end position="27"/>
    </location>
</feature>
<evidence type="ECO:0000259" key="2">
    <source>
        <dbReference type="Pfam" id="PF12708"/>
    </source>
</evidence>
<evidence type="ECO:0000313" key="3">
    <source>
        <dbReference type="EMBL" id="PYD75270.1"/>
    </source>
</evidence>
<dbReference type="AlphaFoldDB" id="A0A318Q955"/>
<gene>
    <name evidence="3" type="ORF">CFR71_09950</name>
</gene>
<dbReference type="Pfam" id="PF12708">
    <property type="entry name" value="Pect-lyase_RHGA_epim"/>
    <property type="match status" value="1"/>
</dbReference>
<proteinExistence type="predicted"/>
<reference evidence="3 4" key="1">
    <citation type="submission" date="2017-07" db="EMBL/GenBank/DDBJ databases">
        <title>A draft genome sequence of Komagataeibacter sp. T5K1.</title>
        <authorList>
            <person name="Skraban J."/>
            <person name="Cleenwerck I."/>
            <person name="Vandamme P."/>
            <person name="Trcek J."/>
        </authorList>
    </citation>
    <scope>NUCLEOTIDE SEQUENCE [LARGE SCALE GENOMIC DNA]</scope>
    <source>
        <strain evidence="3 4">T5K1</strain>
    </source>
</reference>
<name>A0A318Q955_9PROT</name>
<dbReference type="SMART" id="SM00710">
    <property type="entry name" value="PbH1"/>
    <property type="match status" value="6"/>
</dbReference>
<feature type="domain" description="Rhamnogalacturonase A/B/Epimerase-like pectate lyase" evidence="2">
    <location>
        <begin position="103"/>
        <end position="186"/>
    </location>
</feature>
<dbReference type="InterPro" id="IPR024535">
    <property type="entry name" value="RHGA/B-epi-like_pectate_lyase"/>
</dbReference>